<protein>
    <submittedName>
        <fullName evidence="1">Uncharacterized protein</fullName>
    </submittedName>
</protein>
<sequence>MSAERVLGSRDDATAVRAGERARAALVWAVDASAGDPSHAFRVTATGPWGTAGGRGYDLLDALDRVRRALEEAGWLLAINAARPDVAQSGMLRDSGSTRAYRLTPGRRGRREDLVDLFDDAPADAVTTLDAQRAAYLSWLASL</sequence>
<evidence type="ECO:0000313" key="1">
    <source>
        <dbReference type="EMBL" id="MDT0439012.1"/>
    </source>
</evidence>
<dbReference type="RefSeq" id="WP_093826733.1">
    <property type="nucleotide sequence ID" value="NZ_JAVRES010000022.1"/>
</dbReference>
<reference evidence="2" key="1">
    <citation type="submission" date="2023-07" db="EMBL/GenBank/DDBJ databases">
        <title>30 novel species of actinomycetes from the DSMZ collection.</title>
        <authorList>
            <person name="Nouioui I."/>
        </authorList>
    </citation>
    <scope>NUCLEOTIDE SEQUENCE [LARGE SCALE GENOMIC DNA]</scope>
    <source>
        <strain evidence="2">DSM 41981</strain>
    </source>
</reference>
<name>A0ABD5F028_9ACTN</name>
<evidence type="ECO:0000313" key="2">
    <source>
        <dbReference type="Proteomes" id="UP001183535"/>
    </source>
</evidence>
<proteinExistence type="predicted"/>
<accession>A0ABD5F028</accession>
<gene>
    <name evidence="1" type="ORF">RM877_30520</name>
</gene>
<dbReference type="EMBL" id="JAVRES010000022">
    <property type="protein sequence ID" value="MDT0439012.1"/>
    <property type="molecule type" value="Genomic_DNA"/>
</dbReference>
<organism evidence="1 2">
    <name type="scientific">Streptomyces doudnae</name>
    <dbReference type="NCBI Taxonomy" id="3075536"/>
    <lineage>
        <taxon>Bacteria</taxon>
        <taxon>Bacillati</taxon>
        <taxon>Actinomycetota</taxon>
        <taxon>Actinomycetes</taxon>
        <taxon>Kitasatosporales</taxon>
        <taxon>Streptomycetaceae</taxon>
        <taxon>Streptomyces</taxon>
    </lineage>
</organism>
<comment type="caution">
    <text evidence="1">The sequence shown here is derived from an EMBL/GenBank/DDBJ whole genome shotgun (WGS) entry which is preliminary data.</text>
</comment>
<keyword evidence="2" id="KW-1185">Reference proteome</keyword>
<dbReference type="Proteomes" id="UP001183535">
    <property type="component" value="Unassembled WGS sequence"/>
</dbReference>
<dbReference type="AlphaFoldDB" id="A0ABD5F028"/>